<comment type="caution">
    <text evidence="3">The sequence shown here is derived from an EMBL/GenBank/DDBJ whole genome shotgun (WGS) entry which is preliminary data.</text>
</comment>
<dbReference type="PROSITE" id="PS50141">
    <property type="entry name" value="A_DEAMIN_EDITASE"/>
    <property type="match status" value="1"/>
</dbReference>
<dbReference type="GO" id="GO:0005730">
    <property type="term" value="C:nucleolus"/>
    <property type="evidence" value="ECO:0007669"/>
    <property type="project" value="TreeGrafter"/>
</dbReference>
<evidence type="ECO:0000256" key="1">
    <source>
        <dbReference type="ARBA" id="ARBA00022884"/>
    </source>
</evidence>
<dbReference type="GO" id="GO:0006382">
    <property type="term" value="P:adenosine to inosine editing"/>
    <property type="evidence" value="ECO:0007669"/>
    <property type="project" value="TreeGrafter"/>
</dbReference>
<dbReference type="SMART" id="SM00552">
    <property type="entry name" value="ADEAMc"/>
    <property type="match status" value="1"/>
</dbReference>
<feature type="non-terminal residue" evidence="3">
    <location>
        <position position="158"/>
    </location>
</feature>
<dbReference type="InterPro" id="IPR002466">
    <property type="entry name" value="A_deamin"/>
</dbReference>
<sequence>WNVLGLQGALLCHFIEPVYLHSIIVGSLHHTGHLARVMSHRMEGIGQLPASYRQNRPLLSGVSNTEARQPGKSPHFSANWIVGSADLEIINATTGKRTCGGSSRLCKHVFSARWARLHGRISTRIPGHGNTPSMYCEAKLGAHTYQSVKQQLFKAFQK</sequence>
<dbReference type="OrthoDB" id="10268011at2759"/>
<dbReference type="PANTHER" id="PTHR10910">
    <property type="entry name" value="EUKARYOTE SPECIFIC DSRNA BINDING PROTEIN"/>
    <property type="match status" value="1"/>
</dbReference>
<dbReference type="Proteomes" id="UP000092124">
    <property type="component" value="Unassembled WGS sequence"/>
</dbReference>
<dbReference type="STRING" id="56216.A0A1A6FZ72"/>
<dbReference type="EMBL" id="LZPO01108420">
    <property type="protein sequence ID" value="OBS59211.1"/>
    <property type="molecule type" value="Genomic_DNA"/>
</dbReference>
<protein>
    <recommendedName>
        <fullName evidence="2">A to I editase domain-containing protein</fullName>
    </recommendedName>
</protein>
<gene>
    <name evidence="3" type="ORF">A6R68_09664</name>
</gene>
<feature type="domain" description="A to I editase" evidence="2">
    <location>
        <begin position="1"/>
        <end position="158"/>
    </location>
</feature>
<organism evidence="3 4">
    <name type="scientific">Neotoma lepida</name>
    <name type="common">Desert woodrat</name>
    <dbReference type="NCBI Taxonomy" id="56216"/>
    <lineage>
        <taxon>Eukaryota</taxon>
        <taxon>Metazoa</taxon>
        <taxon>Chordata</taxon>
        <taxon>Craniata</taxon>
        <taxon>Vertebrata</taxon>
        <taxon>Euteleostomi</taxon>
        <taxon>Mammalia</taxon>
        <taxon>Eutheria</taxon>
        <taxon>Euarchontoglires</taxon>
        <taxon>Glires</taxon>
        <taxon>Rodentia</taxon>
        <taxon>Myomorpha</taxon>
        <taxon>Muroidea</taxon>
        <taxon>Cricetidae</taxon>
        <taxon>Neotominae</taxon>
        <taxon>Neotoma</taxon>
    </lineage>
</organism>
<dbReference type="PANTHER" id="PTHR10910:SF17">
    <property type="entry name" value="DOUBLE-STRANDED RNA-SPECIFIC EDITASE B2"/>
    <property type="match status" value="1"/>
</dbReference>
<keyword evidence="1" id="KW-0694">RNA-binding</keyword>
<keyword evidence="4" id="KW-1185">Reference proteome</keyword>
<reference evidence="3 4" key="1">
    <citation type="submission" date="2016-06" db="EMBL/GenBank/DDBJ databases">
        <title>The Draft Genome Sequence and Annotation of the Desert Woodrat Neotoma lepida.</title>
        <authorList>
            <person name="Campbell M."/>
            <person name="Oakeson K.F."/>
            <person name="Yandell M."/>
            <person name="Halpert J.R."/>
            <person name="Dearing D."/>
        </authorList>
    </citation>
    <scope>NUCLEOTIDE SEQUENCE [LARGE SCALE GENOMIC DNA]</scope>
    <source>
        <strain evidence="3">417</strain>
        <tissue evidence="3">Liver</tissue>
    </source>
</reference>
<dbReference type="GO" id="GO:0003725">
    <property type="term" value="F:double-stranded RNA binding"/>
    <property type="evidence" value="ECO:0007669"/>
    <property type="project" value="TreeGrafter"/>
</dbReference>
<proteinExistence type="predicted"/>
<dbReference type="Pfam" id="PF02137">
    <property type="entry name" value="A_deamin"/>
    <property type="match status" value="1"/>
</dbReference>
<feature type="non-terminal residue" evidence="3">
    <location>
        <position position="1"/>
    </location>
</feature>
<name>A0A1A6FZ72_NEOLE</name>
<dbReference type="GO" id="GO:0006396">
    <property type="term" value="P:RNA processing"/>
    <property type="evidence" value="ECO:0007669"/>
    <property type="project" value="InterPro"/>
</dbReference>
<accession>A0A1A6FZ72</accession>
<evidence type="ECO:0000259" key="2">
    <source>
        <dbReference type="PROSITE" id="PS50141"/>
    </source>
</evidence>
<evidence type="ECO:0000313" key="4">
    <source>
        <dbReference type="Proteomes" id="UP000092124"/>
    </source>
</evidence>
<evidence type="ECO:0000313" key="3">
    <source>
        <dbReference type="EMBL" id="OBS59211.1"/>
    </source>
</evidence>
<dbReference type="GO" id="GO:0005737">
    <property type="term" value="C:cytoplasm"/>
    <property type="evidence" value="ECO:0007669"/>
    <property type="project" value="TreeGrafter"/>
</dbReference>
<dbReference type="AlphaFoldDB" id="A0A1A6FZ72"/>
<dbReference type="GO" id="GO:0008251">
    <property type="term" value="F:tRNA-specific adenosine deaminase activity"/>
    <property type="evidence" value="ECO:0007669"/>
    <property type="project" value="TreeGrafter"/>
</dbReference>
<dbReference type="GO" id="GO:0003726">
    <property type="term" value="F:double-stranded RNA adenosine deaminase activity"/>
    <property type="evidence" value="ECO:0007669"/>
    <property type="project" value="TreeGrafter"/>
</dbReference>